<dbReference type="GeneID" id="54998592"/>
<accession>A0A346FCW0</accession>
<keyword evidence="2" id="KW-1185">Reference proteome</keyword>
<protein>
    <submittedName>
        <fullName evidence="1">Uncharacterized protein</fullName>
    </submittedName>
</protein>
<proteinExistence type="predicted"/>
<dbReference type="Proteomes" id="UP000258385">
    <property type="component" value="Segment"/>
</dbReference>
<dbReference type="EMBL" id="MH479925">
    <property type="protein sequence ID" value="AXN53574.1"/>
    <property type="molecule type" value="Genomic_DNA"/>
</dbReference>
<dbReference type="RefSeq" id="YP_009807708.1">
    <property type="nucleotide sequence ID" value="NC_048028.1"/>
</dbReference>
<organism evidence="1 2">
    <name type="scientific">Gordonia phage Ronaldo</name>
    <dbReference type="NCBI Taxonomy" id="2250397"/>
    <lineage>
        <taxon>Viruses</taxon>
        <taxon>Duplodnaviria</taxon>
        <taxon>Heunggongvirae</taxon>
        <taxon>Uroviricota</taxon>
        <taxon>Caudoviricetes</taxon>
        <taxon>Ronaldovirus</taxon>
        <taxon>Ronaldovirus ronaldo</taxon>
    </lineage>
</organism>
<evidence type="ECO:0000313" key="2">
    <source>
        <dbReference type="Proteomes" id="UP000258385"/>
    </source>
</evidence>
<sequence length="70" mass="8198">MMDSKNPNDWDIKVFNCAEEGCGIGFLASFDEPETFIPMYRHMAIEHPAVWAEDPSLEEEYFRLYGKHLK</sequence>
<reference evidence="1 2" key="1">
    <citation type="submission" date="2018-06" db="EMBL/GenBank/DDBJ databases">
        <authorList>
            <person name="DeCurzio J.M."/>
            <person name="Delesalle V.A."/>
            <person name="Garlena R.A."/>
            <person name="Russell D.A."/>
            <person name="Pope W.H."/>
            <person name="Jacobs-Sera D."/>
            <person name="Hatfull G.F."/>
        </authorList>
    </citation>
    <scope>NUCLEOTIDE SEQUENCE [LARGE SCALE GENOMIC DNA]</scope>
</reference>
<dbReference type="KEGG" id="vg:54998592"/>
<name>A0A346FCW0_9CAUD</name>
<evidence type="ECO:0000313" key="1">
    <source>
        <dbReference type="EMBL" id="AXN53574.1"/>
    </source>
</evidence>
<gene>
    <name evidence="1" type="primary">12</name>
    <name evidence="1" type="ORF">SEA_RONALDO_12</name>
</gene>